<dbReference type="InterPro" id="IPR037185">
    <property type="entry name" value="EmrE-like"/>
</dbReference>
<evidence type="ECO:0000259" key="6">
    <source>
        <dbReference type="Pfam" id="PF00892"/>
    </source>
</evidence>
<evidence type="ECO:0000256" key="2">
    <source>
        <dbReference type="ARBA" id="ARBA00022692"/>
    </source>
</evidence>
<proteinExistence type="predicted"/>
<gene>
    <name evidence="7" type="ORF">IC612_02320</name>
</gene>
<keyword evidence="4 5" id="KW-0472">Membrane</keyword>
<dbReference type="Proteomes" id="UP000694480">
    <property type="component" value="Unassembled WGS sequence"/>
</dbReference>
<feature type="transmembrane region" description="Helical" evidence="5">
    <location>
        <begin position="98"/>
        <end position="117"/>
    </location>
</feature>
<dbReference type="EMBL" id="JADKYY010000002">
    <property type="protein sequence ID" value="MBF5026631.1"/>
    <property type="molecule type" value="Genomic_DNA"/>
</dbReference>
<name>A0A931E6H7_9FLAO</name>
<dbReference type="InterPro" id="IPR000620">
    <property type="entry name" value="EamA_dom"/>
</dbReference>
<evidence type="ECO:0000256" key="4">
    <source>
        <dbReference type="ARBA" id="ARBA00023136"/>
    </source>
</evidence>
<feature type="transmembrane region" description="Helical" evidence="5">
    <location>
        <begin position="37"/>
        <end position="57"/>
    </location>
</feature>
<comment type="subcellular location">
    <subcellularLocation>
        <location evidence="1">Membrane</location>
        <topology evidence="1">Multi-pass membrane protein</topology>
    </subcellularLocation>
</comment>
<evidence type="ECO:0000256" key="1">
    <source>
        <dbReference type="ARBA" id="ARBA00004141"/>
    </source>
</evidence>
<keyword evidence="8" id="KW-1185">Reference proteome</keyword>
<evidence type="ECO:0000313" key="7">
    <source>
        <dbReference type="EMBL" id="MBF5026631.1"/>
    </source>
</evidence>
<dbReference type="PANTHER" id="PTHR32322:SF14">
    <property type="entry name" value="PROTEIN PAGO"/>
    <property type="match status" value="1"/>
</dbReference>
<feature type="transmembrane region" description="Helical" evidence="5">
    <location>
        <begin position="185"/>
        <end position="207"/>
    </location>
</feature>
<feature type="transmembrane region" description="Helical" evidence="5">
    <location>
        <begin position="7"/>
        <end position="31"/>
    </location>
</feature>
<comment type="caution">
    <text evidence="7">The sequence shown here is derived from an EMBL/GenBank/DDBJ whole genome shotgun (WGS) entry which is preliminary data.</text>
</comment>
<dbReference type="Pfam" id="PF00892">
    <property type="entry name" value="EamA"/>
    <property type="match status" value="2"/>
</dbReference>
<dbReference type="Gene3D" id="1.10.3730.20">
    <property type="match status" value="1"/>
</dbReference>
<keyword evidence="3 5" id="KW-1133">Transmembrane helix</keyword>
<evidence type="ECO:0000313" key="8">
    <source>
        <dbReference type="Proteomes" id="UP000694480"/>
    </source>
</evidence>
<dbReference type="AlphaFoldDB" id="A0A931E6H7"/>
<reference evidence="7" key="1">
    <citation type="submission" date="2020-11" db="EMBL/GenBank/DDBJ databases">
        <title>Genome seq and assembly of Planobacterium sp.</title>
        <authorList>
            <person name="Chhetri G."/>
        </authorList>
    </citation>
    <scope>NUCLEOTIDE SEQUENCE</scope>
    <source>
        <strain evidence="7">GCR5</strain>
    </source>
</reference>
<feature type="domain" description="EamA" evidence="6">
    <location>
        <begin position="155"/>
        <end position="292"/>
    </location>
</feature>
<dbReference type="InterPro" id="IPR050638">
    <property type="entry name" value="AA-Vitamin_Transporters"/>
</dbReference>
<dbReference type="PANTHER" id="PTHR32322">
    <property type="entry name" value="INNER MEMBRANE TRANSPORTER"/>
    <property type="match status" value="1"/>
</dbReference>
<feature type="domain" description="EamA" evidence="6">
    <location>
        <begin position="10"/>
        <end position="141"/>
    </location>
</feature>
<feature type="transmembrane region" description="Helical" evidence="5">
    <location>
        <begin position="124"/>
        <end position="141"/>
    </location>
</feature>
<dbReference type="SUPFAM" id="SSF103481">
    <property type="entry name" value="Multidrug resistance efflux transporter EmrE"/>
    <property type="match status" value="2"/>
</dbReference>
<accession>A0A931E6H7</accession>
<protein>
    <submittedName>
        <fullName evidence="7">EamA family transporter</fullName>
    </submittedName>
</protein>
<evidence type="ECO:0000256" key="5">
    <source>
        <dbReference type="SAM" id="Phobius"/>
    </source>
</evidence>
<feature type="transmembrane region" description="Helical" evidence="5">
    <location>
        <begin position="250"/>
        <end position="269"/>
    </location>
</feature>
<feature type="transmembrane region" description="Helical" evidence="5">
    <location>
        <begin position="69"/>
        <end position="86"/>
    </location>
</feature>
<feature type="transmembrane region" description="Helical" evidence="5">
    <location>
        <begin position="219"/>
        <end position="238"/>
    </location>
</feature>
<sequence>MKQPANLYLYVALCIVAVVWGTTYLSIRIAVHTIPPWYVTGIRQSIAASLILAILLYRKEFDWIGWKNLAVQIVLSVLMIVLANGMTTVAEKHISSSLTSLLTATSPLLVFLGSSLLGMERFTIRSIVGLVLGFSGVVLVFSDGLKDLTNPSYIKGILILFVGIIAWASGTLYSKTLSNSSGSILLNLFYQFAFAAVLQLFIARMAYPSVDPSTWSTLSLWNVVYLGVFGSVVAYYAFLYAIKRVKPSQISTLSYLNTIIAVFLGWAVLDERISTGFIFSTALIIAGVFLMNYRKGMFKKQ</sequence>
<keyword evidence="2 5" id="KW-0812">Transmembrane</keyword>
<evidence type="ECO:0000256" key="3">
    <source>
        <dbReference type="ARBA" id="ARBA00022989"/>
    </source>
</evidence>
<feature type="transmembrane region" description="Helical" evidence="5">
    <location>
        <begin position="153"/>
        <end position="173"/>
    </location>
</feature>
<organism evidence="7 8">
    <name type="scientific">Planobacterium oryzisoli</name>
    <dbReference type="NCBI Taxonomy" id="2771435"/>
    <lineage>
        <taxon>Bacteria</taxon>
        <taxon>Pseudomonadati</taxon>
        <taxon>Bacteroidota</taxon>
        <taxon>Flavobacteriia</taxon>
        <taxon>Flavobacteriales</taxon>
        <taxon>Weeksellaceae</taxon>
        <taxon>Chryseobacterium group</taxon>
        <taxon>Chryseobacterium</taxon>
    </lineage>
</organism>
<dbReference type="GO" id="GO:0016020">
    <property type="term" value="C:membrane"/>
    <property type="evidence" value="ECO:0007669"/>
    <property type="project" value="UniProtKB-SubCell"/>
</dbReference>
<feature type="transmembrane region" description="Helical" evidence="5">
    <location>
        <begin position="275"/>
        <end position="293"/>
    </location>
</feature>
<dbReference type="RefSeq" id="WP_194738562.1">
    <property type="nucleotide sequence ID" value="NZ_JADKYY010000002.1"/>
</dbReference>